<evidence type="ECO:0000313" key="2">
    <source>
        <dbReference type="EMBL" id="CDM68735.1"/>
    </source>
</evidence>
<sequence length="43" mass="5325">MIWIVIIMSVMIMLEFMIANILIKERRTIIYTEKNIEYQYIKD</sequence>
<dbReference type="RefSeq" id="WP_278246564.1">
    <property type="nucleotide sequence ID" value="NZ_HG917868.1"/>
</dbReference>
<keyword evidence="1" id="KW-1133">Transmembrane helix</keyword>
<evidence type="ECO:0000256" key="1">
    <source>
        <dbReference type="SAM" id="Phobius"/>
    </source>
</evidence>
<keyword evidence="1" id="KW-0472">Membrane</keyword>
<dbReference type="EMBL" id="HG917868">
    <property type="protein sequence ID" value="CDM68735.1"/>
    <property type="molecule type" value="Genomic_DNA"/>
</dbReference>
<feature type="transmembrane region" description="Helical" evidence="1">
    <location>
        <begin position="6"/>
        <end position="23"/>
    </location>
</feature>
<gene>
    <name evidence="2" type="ORF">CM240_1577</name>
</gene>
<accession>W6SG98</accession>
<dbReference type="Proteomes" id="UP000019426">
    <property type="component" value="Chromosome M2/40_rep1"/>
</dbReference>
<keyword evidence="3" id="KW-1185">Reference proteome</keyword>
<keyword evidence="1" id="KW-0812">Transmembrane</keyword>
<dbReference type="HOGENOM" id="CLU_3231658_0_0_9"/>
<dbReference type="PATRIC" id="fig|1216932.3.peg.1569"/>
<name>W6SG98_9CLOT</name>
<proteinExistence type="predicted"/>
<protein>
    <submittedName>
        <fullName evidence="2">Putative membrane protein</fullName>
    </submittedName>
</protein>
<evidence type="ECO:0000313" key="3">
    <source>
        <dbReference type="Proteomes" id="UP000019426"/>
    </source>
</evidence>
<dbReference type="STRING" id="1216932.CM240_1577"/>
<reference evidence="2 3" key="1">
    <citation type="submission" date="2013-11" db="EMBL/GenBank/DDBJ databases">
        <title>Complete genome sequence of Clostridum sp. M2/40.</title>
        <authorList>
            <person name="Wibberg D."/>
            <person name="Puehler A."/>
            <person name="Schlueter A."/>
        </authorList>
    </citation>
    <scope>NUCLEOTIDE SEQUENCE [LARGE SCALE GENOMIC DNA]</scope>
    <source>
        <strain evidence="3">M2/40</strain>
    </source>
</reference>
<organism evidence="2 3">
    <name type="scientific">Clostridium bornimense</name>
    <dbReference type="NCBI Taxonomy" id="1216932"/>
    <lineage>
        <taxon>Bacteria</taxon>
        <taxon>Bacillati</taxon>
        <taxon>Bacillota</taxon>
        <taxon>Clostridia</taxon>
        <taxon>Eubacteriales</taxon>
        <taxon>Clostridiaceae</taxon>
        <taxon>Clostridium</taxon>
    </lineage>
</organism>
<dbReference type="KEGG" id="clt:CM240_1577"/>
<dbReference type="AlphaFoldDB" id="W6SG98"/>